<dbReference type="EMBL" id="JBHUMM010000043">
    <property type="protein sequence ID" value="MFD2673002.1"/>
    <property type="molecule type" value="Genomic_DNA"/>
</dbReference>
<evidence type="ECO:0000313" key="1">
    <source>
        <dbReference type="EMBL" id="MFD2673002.1"/>
    </source>
</evidence>
<evidence type="ECO:0000313" key="2">
    <source>
        <dbReference type="Proteomes" id="UP001597497"/>
    </source>
</evidence>
<dbReference type="Pfam" id="PF03745">
    <property type="entry name" value="DUF309"/>
    <property type="match status" value="1"/>
</dbReference>
<dbReference type="Gene3D" id="1.10.3450.10">
    <property type="entry name" value="TTHA0068-like"/>
    <property type="match status" value="1"/>
</dbReference>
<comment type="caution">
    <text evidence="1">The sequence shown here is derived from an EMBL/GenBank/DDBJ whole genome shotgun (WGS) entry which is preliminary data.</text>
</comment>
<accession>A0ABW5RG44</accession>
<dbReference type="PANTHER" id="PTHR34796">
    <property type="entry name" value="EXPRESSED PROTEIN"/>
    <property type="match status" value="1"/>
</dbReference>
<dbReference type="RefSeq" id="WP_379930559.1">
    <property type="nucleotide sequence ID" value="NZ_JBHUMM010000043.1"/>
</dbReference>
<gene>
    <name evidence="1" type="ORF">ACFSUC_15640</name>
</gene>
<keyword evidence="2" id="KW-1185">Reference proteome</keyword>
<dbReference type="InterPro" id="IPR005500">
    <property type="entry name" value="DUF309"/>
</dbReference>
<reference evidence="2" key="1">
    <citation type="journal article" date="2019" name="Int. J. Syst. Evol. Microbiol.">
        <title>The Global Catalogue of Microorganisms (GCM) 10K type strain sequencing project: providing services to taxonomists for standard genome sequencing and annotation.</title>
        <authorList>
            <consortium name="The Broad Institute Genomics Platform"/>
            <consortium name="The Broad Institute Genome Sequencing Center for Infectious Disease"/>
            <person name="Wu L."/>
            <person name="Ma J."/>
        </authorList>
    </citation>
    <scope>NUCLEOTIDE SEQUENCE [LARGE SCALE GENOMIC DNA]</scope>
    <source>
        <strain evidence="2">KCTC 33676</strain>
    </source>
</reference>
<dbReference type="InterPro" id="IPR023203">
    <property type="entry name" value="TTHA0068_sf"/>
</dbReference>
<dbReference type="Proteomes" id="UP001597497">
    <property type="component" value="Unassembled WGS sequence"/>
</dbReference>
<dbReference type="PANTHER" id="PTHR34796:SF1">
    <property type="entry name" value="EXPRESSED PROTEIN"/>
    <property type="match status" value="1"/>
</dbReference>
<name>A0ABW5RG44_9BACL</name>
<proteinExistence type="predicted"/>
<organism evidence="1 2">
    <name type="scientific">Marinicrinis sediminis</name>
    <dbReference type="NCBI Taxonomy" id="1652465"/>
    <lineage>
        <taxon>Bacteria</taxon>
        <taxon>Bacillati</taxon>
        <taxon>Bacillota</taxon>
        <taxon>Bacilli</taxon>
        <taxon>Bacillales</taxon>
        <taxon>Paenibacillaceae</taxon>
    </lineage>
</organism>
<dbReference type="SUPFAM" id="SSF140663">
    <property type="entry name" value="TTHA0068-like"/>
    <property type="match status" value="1"/>
</dbReference>
<sequence>MKREIVREKTGGWKVMTYRDETGIPEALVDYMVYFHGERDYFECHEVMEEYWKQDLTSASADLWVGLIQLAVAMYHQRRNNLKGAVRMLSSAMEKLDQPDVEAIGISREPFIAILKERLQVLREEPSGSSYTDLNIPLKGELLARSIDKCSQTGNEWCTPSNMQASSLIHKHSMRDRSEVIEARRKALEQKQRSR</sequence>
<protein>
    <submittedName>
        <fullName evidence="1">DUF309 domain-containing protein</fullName>
    </submittedName>
</protein>